<feature type="domain" description="Recombinase" evidence="3">
    <location>
        <begin position="161"/>
        <end position="299"/>
    </location>
</feature>
<dbReference type="PANTHER" id="PTHR30461:SF23">
    <property type="entry name" value="DNA RECOMBINASE-RELATED"/>
    <property type="match status" value="1"/>
</dbReference>
<sequence>MKNKIAIYVRVSTTKESQKDSPEHQKWACIEHCKQIDLDTADLIIYEDRDTGTSIVARPQIQEMISDAQKGLFNTILFSSLSRFSRDALDSISLKRIFVNALGIRVISIEDFYDSQIEDNEMLFGIVSVVNQKLSEQISVASKRGIKQSAAKGNFIGNIAPYGYQKVNIEGRKTLIVDIEKAKVVREIFDLYVNKKMGEKEITKHLNENAIPSAKGGTWGITSVQRILQNEIYTGYNVYGKYEIKKVYTNLKNIGDRKRKLVKKDQELWQKSEKRTHPEIISQELYKKAQEIRQIRGGGKRGGRRKYVNVFAKIIYCKHCGSAMVTASCKKSDKYRYLICSKRRRHGASGCPNDKWIPYYDFRDEVISWVVEKLKKMINSETGSEYSINFVSSINQNIGKEIDKINKLIESNRRLLFELRKSKMLGEIDEKQYGFEKEEYEKEILQLEEKVIKLTENERHDKDFEKIRKEIKQSVDELVTMGNYDDVEKTRIILSRLIQRIVVDSDGQIDVITPLGVIKD</sequence>
<feature type="coiled-coil region" evidence="1">
    <location>
        <begin position="430"/>
        <end position="457"/>
    </location>
</feature>
<dbReference type="SMART" id="SM00857">
    <property type="entry name" value="Resolvase"/>
    <property type="match status" value="1"/>
</dbReference>
<evidence type="ECO:0000259" key="3">
    <source>
        <dbReference type="PROSITE" id="PS51737"/>
    </source>
</evidence>
<organism evidence="4 5">
    <name type="scientific">Paenibacillus phage Shelly</name>
    <dbReference type="NCBI Taxonomy" id="1589754"/>
    <lineage>
        <taxon>Viruses</taxon>
        <taxon>Duplodnaviria</taxon>
        <taxon>Heunggongvirae</taxon>
        <taxon>Uroviricota</taxon>
        <taxon>Caudoviricetes</taxon>
        <taxon>Fernvirus</taxon>
        <taxon>Fernvirus shelly</taxon>
    </lineage>
</organism>
<dbReference type="EMBL" id="KP296795">
    <property type="protein sequence ID" value="AJK27983.1"/>
    <property type="molecule type" value="Genomic_DNA"/>
</dbReference>
<dbReference type="InterPro" id="IPR006119">
    <property type="entry name" value="Resolv_N"/>
</dbReference>
<dbReference type="Gene3D" id="3.40.50.1390">
    <property type="entry name" value="Resolvase, N-terminal catalytic domain"/>
    <property type="match status" value="1"/>
</dbReference>
<evidence type="ECO:0000313" key="4">
    <source>
        <dbReference type="EMBL" id="AJK27983.1"/>
    </source>
</evidence>
<dbReference type="Proteomes" id="UP000032134">
    <property type="component" value="Segment"/>
</dbReference>
<keyword evidence="5" id="KW-1185">Reference proteome</keyword>
<dbReference type="PROSITE" id="PS51736">
    <property type="entry name" value="RECOMBINASES_3"/>
    <property type="match status" value="1"/>
</dbReference>
<dbReference type="PANTHER" id="PTHR30461">
    <property type="entry name" value="DNA-INVERTASE FROM LAMBDOID PROPHAGE"/>
    <property type="match status" value="1"/>
</dbReference>
<keyword evidence="1" id="KW-0175">Coiled coil</keyword>
<gene>
    <name evidence="4" type="ORF">SHELLY_63</name>
</gene>
<dbReference type="InterPro" id="IPR036162">
    <property type="entry name" value="Resolvase-like_N_sf"/>
</dbReference>
<name>A0A0C5AJM7_9CAUD</name>
<dbReference type="SUPFAM" id="SSF53041">
    <property type="entry name" value="Resolvase-like"/>
    <property type="match status" value="1"/>
</dbReference>
<dbReference type="GO" id="GO:0003677">
    <property type="term" value="F:DNA binding"/>
    <property type="evidence" value="ECO:0007669"/>
    <property type="project" value="InterPro"/>
</dbReference>
<feature type="domain" description="Resolvase/invertase-type recombinase catalytic" evidence="2">
    <location>
        <begin position="4"/>
        <end position="153"/>
    </location>
</feature>
<evidence type="ECO:0000256" key="1">
    <source>
        <dbReference type="SAM" id="Coils"/>
    </source>
</evidence>
<dbReference type="Pfam" id="PF13408">
    <property type="entry name" value="Zn_ribbon_recom"/>
    <property type="match status" value="1"/>
</dbReference>
<accession>A0A0C5AJM7</accession>
<proteinExistence type="predicted"/>
<reference evidence="4 5" key="1">
    <citation type="journal article" date="2015" name="Genome Announc.">
        <title>Genome Sequences of Six Paenibacillus larvae Siphoviridae Phages.</title>
        <authorList>
            <person name="Carson S."/>
            <person name="Bruff E."/>
            <person name="DeFoor W."/>
            <person name="Dums J."/>
            <person name="Groth A."/>
            <person name="Hatfield T."/>
            <person name="Iyer A."/>
            <person name="Joshi K."/>
            <person name="McAdams S."/>
            <person name="Miles D."/>
            <person name="Miller D."/>
            <person name="Oufkir A."/>
            <person name="Raynor B."/>
            <person name="Riley S."/>
            <person name="Roland S."/>
            <person name="Rozier H."/>
            <person name="Talley S."/>
            <person name="Miller E.S."/>
        </authorList>
    </citation>
    <scope>NUCLEOTIDE SEQUENCE [LARGE SCALE GENOMIC DNA]</scope>
</reference>
<dbReference type="CDD" id="cd00338">
    <property type="entry name" value="Ser_Recombinase"/>
    <property type="match status" value="1"/>
</dbReference>
<evidence type="ECO:0000313" key="5">
    <source>
        <dbReference type="Proteomes" id="UP000032134"/>
    </source>
</evidence>
<dbReference type="Pfam" id="PF07508">
    <property type="entry name" value="Recombinase"/>
    <property type="match status" value="1"/>
</dbReference>
<protein>
    <submittedName>
        <fullName evidence="4">Serine recombinase</fullName>
    </submittedName>
</protein>
<dbReference type="InterPro" id="IPR038109">
    <property type="entry name" value="DNA_bind_recomb_sf"/>
</dbReference>
<evidence type="ECO:0000259" key="2">
    <source>
        <dbReference type="PROSITE" id="PS51736"/>
    </source>
</evidence>
<dbReference type="InterPro" id="IPR011109">
    <property type="entry name" value="DNA_bind_recombinase_dom"/>
</dbReference>
<dbReference type="Pfam" id="PF00239">
    <property type="entry name" value="Resolvase"/>
    <property type="match status" value="1"/>
</dbReference>
<dbReference type="InterPro" id="IPR025827">
    <property type="entry name" value="Zn_ribbon_recom_dom"/>
</dbReference>
<dbReference type="GO" id="GO:0000150">
    <property type="term" value="F:DNA strand exchange activity"/>
    <property type="evidence" value="ECO:0007669"/>
    <property type="project" value="InterPro"/>
</dbReference>
<dbReference type="PROSITE" id="PS51737">
    <property type="entry name" value="RECOMBINASE_DNA_BIND"/>
    <property type="match status" value="1"/>
</dbReference>
<dbReference type="InterPro" id="IPR050639">
    <property type="entry name" value="SSR_resolvase"/>
</dbReference>
<dbReference type="Gene3D" id="3.90.1750.20">
    <property type="entry name" value="Putative Large Serine Recombinase, Chain B, Domain 2"/>
    <property type="match status" value="1"/>
</dbReference>